<dbReference type="CDD" id="cd02966">
    <property type="entry name" value="TlpA_like_family"/>
    <property type="match status" value="1"/>
</dbReference>
<gene>
    <name evidence="3" type="ORF">FKY71_05495</name>
</gene>
<dbReference type="Gene3D" id="3.40.30.10">
    <property type="entry name" value="Glutaredoxin"/>
    <property type="match status" value="1"/>
</dbReference>
<dbReference type="PANTHER" id="PTHR42852:SF13">
    <property type="entry name" value="PROTEIN DIPZ"/>
    <property type="match status" value="1"/>
</dbReference>
<dbReference type="STRING" id="1260251.SPISAL_00615"/>
<reference evidence="3 4" key="1">
    <citation type="submission" date="2019-06" db="EMBL/GenBank/DDBJ databases">
        <title>Metagenome assembled Genome of Spiribacter salinus SL48-SHIP from the microbial mat of Salt Lake 48 (Novosibirsk region, Russia).</title>
        <authorList>
            <person name="Shipova A."/>
            <person name="Rozanov A.S."/>
            <person name="Bryanskaya A.V."/>
            <person name="Peltek S.E."/>
        </authorList>
    </citation>
    <scope>NUCLEOTIDE SEQUENCE [LARGE SCALE GENOMIC DNA]</scope>
    <source>
        <strain evidence="3">SL48-SHIP-2</strain>
    </source>
</reference>
<sequence length="175" mass="19315">MTGGLRTALTVLLAAVIGAGGGVAAVIWLQQTPEETVQRPDFTLPDLAGERRRIAEWDGDIVVLNFWATWCAPCREEIPLFTELQTAFDDQGVQFLGVAIDDPEPIRGFIDQVDMGYPTLYGMEAALDVAAAYGNDRGTLPYTVIIDRDGRIHERFSGQLHEPDLRPILEDLTDE</sequence>
<dbReference type="PANTHER" id="PTHR42852">
    <property type="entry name" value="THIOL:DISULFIDE INTERCHANGE PROTEIN DSBE"/>
    <property type="match status" value="1"/>
</dbReference>
<dbReference type="EMBL" id="VIFK01000027">
    <property type="protein sequence ID" value="TQF00021.1"/>
    <property type="molecule type" value="Genomic_DNA"/>
</dbReference>
<evidence type="ECO:0000256" key="1">
    <source>
        <dbReference type="ARBA" id="ARBA00023284"/>
    </source>
</evidence>
<dbReference type="GO" id="GO:0015036">
    <property type="term" value="F:disulfide oxidoreductase activity"/>
    <property type="evidence" value="ECO:0007669"/>
    <property type="project" value="UniProtKB-ARBA"/>
</dbReference>
<dbReference type="PROSITE" id="PS00194">
    <property type="entry name" value="THIOREDOXIN_1"/>
    <property type="match status" value="1"/>
</dbReference>
<keyword evidence="1" id="KW-0676">Redox-active center</keyword>
<proteinExistence type="predicted"/>
<comment type="caution">
    <text evidence="3">The sequence shown here is derived from an EMBL/GenBank/DDBJ whole genome shotgun (WGS) entry which is preliminary data.</text>
</comment>
<feature type="domain" description="Thioredoxin" evidence="2">
    <location>
        <begin position="33"/>
        <end position="174"/>
    </location>
</feature>
<protein>
    <submittedName>
        <fullName evidence="3">TlpA family protein disulfide reductase</fullName>
    </submittedName>
</protein>
<dbReference type="SUPFAM" id="SSF52833">
    <property type="entry name" value="Thioredoxin-like"/>
    <property type="match status" value="1"/>
</dbReference>
<accession>A0A540VTD4</accession>
<dbReference type="InterPro" id="IPR013766">
    <property type="entry name" value="Thioredoxin_domain"/>
</dbReference>
<dbReference type="PROSITE" id="PS51352">
    <property type="entry name" value="THIOREDOXIN_2"/>
    <property type="match status" value="1"/>
</dbReference>
<dbReference type="InterPro" id="IPR000866">
    <property type="entry name" value="AhpC/TSA"/>
</dbReference>
<dbReference type="Pfam" id="PF00578">
    <property type="entry name" value="AhpC-TSA"/>
    <property type="match status" value="1"/>
</dbReference>
<dbReference type="AlphaFoldDB" id="A0A540VTD4"/>
<dbReference type="InterPro" id="IPR036249">
    <property type="entry name" value="Thioredoxin-like_sf"/>
</dbReference>
<dbReference type="InterPro" id="IPR017937">
    <property type="entry name" value="Thioredoxin_CS"/>
</dbReference>
<dbReference type="InterPro" id="IPR050553">
    <property type="entry name" value="Thioredoxin_ResA/DsbE_sf"/>
</dbReference>
<name>A0A540VTD4_9GAMM</name>
<evidence type="ECO:0000259" key="2">
    <source>
        <dbReference type="PROSITE" id="PS51352"/>
    </source>
</evidence>
<evidence type="ECO:0000313" key="4">
    <source>
        <dbReference type="Proteomes" id="UP000315400"/>
    </source>
</evidence>
<organism evidence="3 4">
    <name type="scientific">Spiribacter salinus</name>
    <dbReference type="NCBI Taxonomy" id="1335746"/>
    <lineage>
        <taxon>Bacteria</taxon>
        <taxon>Pseudomonadati</taxon>
        <taxon>Pseudomonadota</taxon>
        <taxon>Gammaproteobacteria</taxon>
        <taxon>Chromatiales</taxon>
        <taxon>Ectothiorhodospiraceae</taxon>
        <taxon>Spiribacter</taxon>
    </lineage>
</organism>
<evidence type="ECO:0000313" key="3">
    <source>
        <dbReference type="EMBL" id="TQF00021.1"/>
    </source>
</evidence>
<dbReference type="GO" id="GO:0016209">
    <property type="term" value="F:antioxidant activity"/>
    <property type="evidence" value="ECO:0007669"/>
    <property type="project" value="InterPro"/>
</dbReference>
<dbReference type="Proteomes" id="UP000315400">
    <property type="component" value="Unassembled WGS sequence"/>
</dbReference>